<reference evidence="2" key="1">
    <citation type="submission" date="2016-10" db="EMBL/GenBank/DDBJ databases">
        <authorList>
            <person name="Varghese N."/>
            <person name="Submissions S."/>
        </authorList>
    </citation>
    <scope>NUCLEOTIDE SEQUENCE [LARGE SCALE GENOMIC DNA]</scope>
    <source>
        <strain evidence="2">DSM 3669</strain>
    </source>
</reference>
<proteinExistence type="predicted"/>
<keyword evidence="2" id="KW-1185">Reference proteome</keyword>
<gene>
    <name evidence="1" type="ORF">SAMN05660706_11564</name>
</gene>
<protein>
    <submittedName>
        <fullName evidence="1">Small acid-soluble spore protein F (Minor alpha/beta-type SASP)</fullName>
    </submittedName>
</protein>
<name>A0A1I6DR10_9FIRM</name>
<accession>A0A1I6DR10</accession>
<dbReference type="OrthoDB" id="1684060at2"/>
<dbReference type="STRING" id="39060.SAMN05660706_11564"/>
<sequence length="55" mass="6185">MAKYLSDKTKYEFARELGVADQVIPGGSLYFGYVSSENCGNFVKLAIKRMEQTMV</sequence>
<organism evidence="1 2">
    <name type="scientific">Desulfoscipio geothermicus DSM 3669</name>
    <dbReference type="NCBI Taxonomy" id="1121426"/>
    <lineage>
        <taxon>Bacteria</taxon>
        <taxon>Bacillati</taxon>
        <taxon>Bacillota</taxon>
        <taxon>Clostridia</taxon>
        <taxon>Eubacteriales</taxon>
        <taxon>Desulfallaceae</taxon>
        <taxon>Desulfoscipio</taxon>
    </lineage>
</organism>
<evidence type="ECO:0000313" key="2">
    <source>
        <dbReference type="Proteomes" id="UP000199584"/>
    </source>
</evidence>
<dbReference type="RefSeq" id="WP_092483706.1">
    <property type="nucleotide sequence ID" value="NZ_FOYM01000015.1"/>
</dbReference>
<evidence type="ECO:0000313" key="1">
    <source>
        <dbReference type="EMBL" id="SFR07874.1"/>
    </source>
</evidence>
<dbReference type="AlphaFoldDB" id="A0A1I6DR10"/>
<dbReference type="Proteomes" id="UP000199584">
    <property type="component" value="Unassembled WGS sequence"/>
</dbReference>
<dbReference type="EMBL" id="FOYM01000015">
    <property type="protein sequence ID" value="SFR07874.1"/>
    <property type="molecule type" value="Genomic_DNA"/>
</dbReference>